<name>A0A6I4RU72_9STRE</name>
<evidence type="ECO:0000313" key="3">
    <source>
        <dbReference type="Proteomes" id="UP000435060"/>
    </source>
</evidence>
<reference evidence="1 3" key="2">
    <citation type="submission" date="2019-11" db="EMBL/GenBank/DDBJ databases">
        <title>Streptococcis sp. isolated from the respiratory tract of Marmot.</title>
        <authorList>
            <person name="Zhang G."/>
        </authorList>
    </citation>
    <scope>NUCLEOTIDE SEQUENCE [LARGE SCALE GENOMIC DNA]</scope>
    <source>
        <strain evidence="3">zg-86</strain>
        <strain evidence="1">Zg-86</strain>
    </source>
</reference>
<sequence length="68" mass="8036">MEAKYFFIKTKHSKIVRYCNGITEVYSVSDGWVENEAWYDRLFFGDFSDYEEVTEREANMFISGVNAT</sequence>
<dbReference type="Proteomes" id="UP000435423">
    <property type="component" value="Unassembled WGS sequence"/>
</dbReference>
<reference evidence="2 4" key="1">
    <citation type="submission" date="2019-10" db="EMBL/GenBank/DDBJ databases">
        <title>Streptococcis sp, isolated from the respiratory tract of Marmot.</title>
        <authorList>
            <person name="Zhang G."/>
        </authorList>
    </citation>
    <scope>NUCLEOTIDE SEQUENCE [LARGE SCALE GENOMIC DNA]</scope>
    <source>
        <strain evidence="4">zg-70</strain>
        <strain evidence="2">Zg-70</strain>
    </source>
</reference>
<dbReference type="RefSeq" id="WP_154608564.1">
    <property type="nucleotide sequence ID" value="NZ_CP072115.1"/>
</dbReference>
<evidence type="ECO:0000313" key="2">
    <source>
        <dbReference type="EMBL" id="MWV56672.1"/>
    </source>
</evidence>
<gene>
    <name evidence="1" type="ORF">GGG87_06260</name>
    <name evidence="2" type="ORF">GGH11_06765</name>
</gene>
<dbReference type="EMBL" id="WLCG01000008">
    <property type="protein sequence ID" value="MTB64594.1"/>
    <property type="molecule type" value="Genomic_DNA"/>
</dbReference>
<comment type="caution">
    <text evidence="2">The sequence shown here is derived from an EMBL/GenBank/DDBJ whole genome shotgun (WGS) entry which is preliminary data.</text>
</comment>
<dbReference type="EMBL" id="WUBJ01000007">
    <property type="protein sequence ID" value="MWV56672.1"/>
    <property type="molecule type" value="Genomic_DNA"/>
</dbReference>
<keyword evidence="3" id="KW-1185">Reference proteome</keyword>
<dbReference type="Proteomes" id="UP000435060">
    <property type="component" value="Unassembled WGS sequence"/>
</dbReference>
<organism evidence="2 4">
    <name type="scientific">Streptococcus zhangguiae</name>
    <dbReference type="NCBI Taxonomy" id="2664091"/>
    <lineage>
        <taxon>Bacteria</taxon>
        <taxon>Bacillati</taxon>
        <taxon>Bacillota</taxon>
        <taxon>Bacilli</taxon>
        <taxon>Lactobacillales</taxon>
        <taxon>Streptococcaceae</taxon>
        <taxon>Streptococcus</taxon>
    </lineage>
</organism>
<proteinExistence type="predicted"/>
<dbReference type="AlphaFoldDB" id="A0A6I4RU72"/>
<accession>A0A6I4RU72</accession>
<evidence type="ECO:0000313" key="1">
    <source>
        <dbReference type="EMBL" id="MTB64594.1"/>
    </source>
</evidence>
<protein>
    <submittedName>
        <fullName evidence="2">Uncharacterized protein</fullName>
    </submittedName>
</protein>
<evidence type="ECO:0000313" key="4">
    <source>
        <dbReference type="Proteomes" id="UP000435423"/>
    </source>
</evidence>